<dbReference type="InterPro" id="IPR001780">
    <property type="entry name" value="Ribosomal_eL33"/>
</dbReference>
<dbReference type="GO" id="GO:0006412">
    <property type="term" value="P:translation"/>
    <property type="evidence" value="ECO:0007669"/>
    <property type="project" value="InterPro"/>
</dbReference>
<keyword evidence="6" id="KW-1185">Reference proteome</keyword>
<comment type="caution">
    <text evidence="5">The sequence shown here is derived from an EMBL/GenBank/DDBJ whole genome shotgun (WGS) entry which is preliminary data.</text>
</comment>
<organism evidence="5 6">
    <name type="scientific">Citrus unshiu</name>
    <name type="common">Satsuma mandarin</name>
    <name type="synonym">Citrus nobilis var. unshiu</name>
    <dbReference type="NCBI Taxonomy" id="55188"/>
    <lineage>
        <taxon>Eukaryota</taxon>
        <taxon>Viridiplantae</taxon>
        <taxon>Streptophyta</taxon>
        <taxon>Embryophyta</taxon>
        <taxon>Tracheophyta</taxon>
        <taxon>Spermatophyta</taxon>
        <taxon>Magnoliopsida</taxon>
        <taxon>eudicotyledons</taxon>
        <taxon>Gunneridae</taxon>
        <taxon>Pentapetalae</taxon>
        <taxon>rosids</taxon>
        <taxon>malvids</taxon>
        <taxon>Sapindales</taxon>
        <taxon>Rutaceae</taxon>
        <taxon>Aurantioideae</taxon>
        <taxon>Citrus</taxon>
    </lineage>
</organism>
<dbReference type="AlphaFoldDB" id="A0A2H5P699"/>
<sequence>GFFFANSRGKKAGRASIVNNGEGQARRARQTLCSRNNSGIQKVKIKPVSKHITNLDRGSEHKGGVARSHGNSGIVRAKFKSNLPPKSMGDRVGFSCIPATYVQHENYS</sequence>
<name>A0A2H5P699_CITUN</name>
<evidence type="ECO:0000313" key="6">
    <source>
        <dbReference type="Proteomes" id="UP000236630"/>
    </source>
</evidence>
<dbReference type="InterPro" id="IPR009000">
    <property type="entry name" value="Transl_B-barrel_sf"/>
</dbReference>
<keyword evidence="2" id="KW-0689">Ribosomal protein</keyword>
<feature type="non-terminal residue" evidence="5">
    <location>
        <position position="1"/>
    </location>
</feature>
<dbReference type="STRING" id="55188.A0A2H5P699"/>
<protein>
    <submittedName>
        <fullName evidence="5">Uncharacterized protein</fullName>
    </submittedName>
</protein>
<dbReference type="Pfam" id="PF01247">
    <property type="entry name" value="Ribosomal_L35Ae"/>
    <property type="match status" value="1"/>
</dbReference>
<evidence type="ECO:0000256" key="4">
    <source>
        <dbReference type="SAM" id="MobiDB-lite"/>
    </source>
</evidence>
<comment type="similarity">
    <text evidence="1">Belongs to the eukaryotic ribosomal protein eL33 family.</text>
</comment>
<dbReference type="GO" id="GO:0003735">
    <property type="term" value="F:structural constituent of ribosome"/>
    <property type="evidence" value="ECO:0007669"/>
    <property type="project" value="InterPro"/>
</dbReference>
<evidence type="ECO:0000313" key="5">
    <source>
        <dbReference type="EMBL" id="GAY47910.1"/>
    </source>
</evidence>
<feature type="region of interest" description="Disordered" evidence="4">
    <location>
        <begin position="1"/>
        <end position="23"/>
    </location>
</feature>
<dbReference type="SUPFAM" id="SSF50447">
    <property type="entry name" value="Translation proteins"/>
    <property type="match status" value="1"/>
</dbReference>
<dbReference type="InterPro" id="IPR038661">
    <property type="entry name" value="Ribosomal_eL33_sf"/>
</dbReference>
<feature type="region of interest" description="Disordered" evidence="4">
    <location>
        <begin position="54"/>
        <end position="87"/>
    </location>
</feature>
<dbReference type="Gene3D" id="2.40.10.190">
    <property type="entry name" value="translation elongation factor selb, chain A, domain 4"/>
    <property type="match status" value="1"/>
</dbReference>
<gene>
    <name evidence="5" type="ORF">CUMW_107950</name>
</gene>
<dbReference type="Proteomes" id="UP000236630">
    <property type="component" value="Unassembled WGS sequence"/>
</dbReference>
<dbReference type="GO" id="GO:1990904">
    <property type="term" value="C:ribonucleoprotein complex"/>
    <property type="evidence" value="ECO:0007669"/>
    <property type="project" value="UniProtKB-KW"/>
</dbReference>
<reference evidence="5 6" key="1">
    <citation type="journal article" date="2017" name="Front. Genet.">
        <title>Draft sequencing of the heterozygous diploid genome of Satsuma (Citrus unshiu Marc.) using a hybrid assembly approach.</title>
        <authorList>
            <person name="Shimizu T."/>
            <person name="Tanizawa Y."/>
            <person name="Mochizuki T."/>
            <person name="Nagasaki H."/>
            <person name="Yoshioka T."/>
            <person name="Toyoda A."/>
            <person name="Fujiyama A."/>
            <person name="Kaminuma E."/>
            <person name="Nakamura Y."/>
        </authorList>
    </citation>
    <scope>NUCLEOTIDE SEQUENCE [LARGE SCALE GENOMIC DNA]</scope>
    <source>
        <strain evidence="6">cv. Miyagawa wase</strain>
    </source>
</reference>
<keyword evidence="3" id="KW-0687">Ribonucleoprotein</keyword>
<accession>A0A2H5P699</accession>
<feature type="compositionally biased region" description="Basic and acidic residues" evidence="4">
    <location>
        <begin position="54"/>
        <end position="63"/>
    </location>
</feature>
<dbReference type="GO" id="GO:0005840">
    <property type="term" value="C:ribosome"/>
    <property type="evidence" value="ECO:0007669"/>
    <property type="project" value="UniProtKB-KW"/>
</dbReference>
<evidence type="ECO:0000256" key="2">
    <source>
        <dbReference type="ARBA" id="ARBA00022980"/>
    </source>
</evidence>
<evidence type="ECO:0000256" key="1">
    <source>
        <dbReference type="ARBA" id="ARBA00009269"/>
    </source>
</evidence>
<evidence type="ECO:0000256" key="3">
    <source>
        <dbReference type="ARBA" id="ARBA00023274"/>
    </source>
</evidence>
<proteinExistence type="inferred from homology"/>
<dbReference type="EMBL" id="BDQV01000041">
    <property type="protein sequence ID" value="GAY47910.1"/>
    <property type="molecule type" value="Genomic_DNA"/>
</dbReference>